<dbReference type="PANTHER" id="PTHR34820:SF4">
    <property type="entry name" value="INNER MEMBRANE PROTEIN YEBZ"/>
    <property type="match status" value="1"/>
</dbReference>
<name>A0ABX0IWB9_9BACL</name>
<feature type="transmembrane region" description="Helical" evidence="6">
    <location>
        <begin position="38"/>
        <end position="62"/>
    </location>
</feature>
<accession>A0ABX0IWB9</accession>
<keyword evidence="9" id="KW-1185">Reference proteome</keyword>
<feature type="transmembrane region" description="Helical" evidence="6">
    <location>
        <begin position="143"/>
        <end position="167"/>
    </location>
</feature>
<dbReference type="EMBL" id="JAAOIW010000001">
    <property type="protein sequence ID" value="NHN28220.1"/>
    <property type="molecule type" value="Genomic_DNA"/>
</dbReference>
<feature type="transmembrane region" description="Helical" evidence="6">
    <location>
        <begin position="7"/>
        <end position="26"/>
    </location>
</feature>
<feature type="transmembrane region" description="Helical" evidence="6">
    <location>
        <begin position="219"/>
        <end position="239"/>
    </location>
</feature>
<keyword evidence="4 6" id="KW-1133">Transmembrane helix</keyword>
<feature type="transmembrane region" description="Helical" evidence="6">
    <location>
        <begin position="112"/>
        <end position="131"/>
    </location>
</feature>
<evidence type="ECO:0000256" key="5">
    <source>
        <dbReference type="ARBA" id="ARBA00023136"/>
    </source>
</evidence>
<evidence type="ECO:0000256" key="2">
    <source>
        <dbReference type="ARBA" id="ARBA00022475"/>
    </source>
</evidence>
<keyword evidence="2" id="KW-1003">Cell membrane</keyword>
<dbReference type="Pfam" id="PF05425">
    <property type="entry name" value="CopD"/>
    <property type="match status" value="1"/>
</dbReference>
<proteinExistence type="predicted"/>
<protein>
    <recommendedName>
        <fullName evidence="7">Copper resistance protein D domain-containing protein</fullName>
    </recommendedName>
</protein>
<keyword evidence="3 6" id="KW-0812">Transmembrane</keyword>
<evidence type="ECO:0000313" key="8">
    <source>
        <dbReference type="EMBL" id="NHN28220.1"/>
    </source>
</evidence>
<evidence type="ECO:0000256" key="4">
    <source>
        <dbReference type="ARBA" id="ARBA00022989"/>
    </source>
</evidence>
<sequence length="364" mass="40396">MYVVSEAILYICFALLVGGSLINLIPESKKPSIIIHNHVILGAIVGIVIFSFVQIIQLIIFFRVNLGYEIGFITYKVITDYKIGNAWVLTLLIAIALLYLHKLGDTSSIYRFKWKGIFALSILLVGCFGWASHSATVYEWQGFMAQSIHFLAVTIWVGVMMVVGWFAKGSQNWPAFLRWFSPLSISCVVVAISAGFFLMSKLTPQYIDSWMTSYGQALLVKHLLIIPLLGIAWINGFLLKRWVIKNPTYSPLPWLRAESIVVLMVLVATAYMAKQSPPHDDLQAFLKEEAPSSLFVWLTGFDHGQGNSILLGYNPVSLVFGGVSALALLLGMPLSWKRKSYGLAVGAGLLFVGTGYLSLMFAVR</sequence>
<dbReference type="InterPro" id="IPR008457">
    <property type="entry name" value="Cu-R_CopD_dom"/>
</dbReference>
<dbReference type="InterPro" id="IPR032694">
    <property type="entry name" value="CopC/D"/>
</dbReference>
<dbReference type="Proteomes" id="UP001165962">
    <property type="component" value="Unassembled WGS sequence"/>
</dbReference>
<feature type="domain" description="Copper resistance protein D" evidence="7">
    <location>
        <begin position="175"/>
        <end position="270"/>
    </location>
</feature>
<feature type="transmembrane region" description="Helical" evidence="6">
    <location>
        <begin position="82"/>
        <end position="100"/>
    </location>
</feature>
<comment type="subcellular location">
    <subcellularLocation>
        <location evidence="1">Cell membrane</location>
        <topology evidence="1">Multi-pass membrane protein</topology>
    </subcellularLocation>
</comment>
<reference evidence="8" key="1">
    <citation type="submission" date="2020-03" db="EMBL/GenBank/DDBJ databases">
        <title>Draft sequencing of Paenibacilllus sp. S3N08.</title>
        <authorList>
            <person name="Kim D.-U."/>
        </authorList>
    </citation>
    <scope>NUCLEOTIDE SEQUENCE</scope>
    <source>
        <strain evidence="8">S3N08</strain>
    </source>
</reference>
<feature type="transmembrane region" description="Helical" evidence="6">
    <location>
        <begin position="251"/>
        <end position="273"/>
    </location>
</feature>
<evidence type="ECO:0000259" key="7">
    <source>
        <dbReference type="Pfam" id="PF05425"/>
    </source>
</evidence>
<evidence type="ECO:0000313" key="9">
    <source>
        <dbReference type="Proteomes" id="UP001165962"/>
    </source>
</evidence>
<organism evidence="8 9">
    <name type="scientific">Paenibacillus agricola</name>
    <dbReference type="NCBI Taxonomy" id="2716264"/>
    <lineage>
        <taxon>Bacteria</taxon>
        <taxon>Bacillati</taxon>
        <taxon>Bacillota</taxon>
        <taxon>Bacilli</taxon>
        <taxon>Bacillales</taxon>
        <taxon>Paenibacillaceae</taxon>
        <taxon>Paenibacillus</taxon>
    </lineage>
</organism>
<feature type="transmembrane region" description="Helical" evidence="6">
    <location>
        <begin position="341"/>
        <end position="363"/>
    </location>
</feature>
<dbReference type="PANTHER" id="PTHR34820">
    <property type="entry name" value="INNER MEMBRANE PROTEIN YEBZ"/>
    <property type="match status" value="1"/>
</dbReference>
<gene>
    <name evidence="8" type="ORF">G9U52_00080</name>
</gene>
<feature type="transmembrane region" description="Helical" evidence="6">
    <location>
        <begin position="179"/>
        <end position="199"/>
    </location>
</feature>
<evidence type="ECO:0000256" key="3">
    <source>
        <dbReference type="ARBA" id="ARBA00022692"/>
    </source>
</evidence>
<dbReference type="RefSeq" id="WP_166144356.1">
    <property type="nucleotide sequence ID" value="NZ_JAAOIW010000001.1"/>
</dbReference>
<evidence type="ECO:0000256" key="6">
    <source>
        <dbReference type="SAM" id="Phobius"/>
    </source>
</evidence>
<keyword evidence="5 6" id="KW-0472">Membrane</keyword>
<feature type="transmembrane region" description="Helical" evidence="6">
    <location>
        <begin position="316"/>
        <end position="334"/>
    </location>
</feature>
<comment type="caution">
    <text evidence="8">The sequence shown here is derived from an EMBL/GenBank/DDBJ whole genome shotgun (WGS) entry which is preliminary data.</text>
</comment>
<evidence type="ECO:0000256" key="1">
    <source>
        <dbReference type="ARBA" id="ARBA00004651"/>
    </source>
</evidence>